<proteinExistence type="predicted"/>
<reference evidence="10 11" key="1">
    <citation type="submission" date="2024-02" db="EMBL/GenBank/DDBJ databases">
        <title>Complete genome sequence of Pelagibacterium nitratireducens ZH15.</title>
        <authorList>
            <person name="Zhao L.H."/>
        </authorList>
    </citation>
    <scope>NUCLEOTIDE SEQUENCE [LARGE SCALE GENOMIC DNA]</scope>
    <source>
        <strain evidence="10 11">ZH15</strain>
    </source>
</reference>
<feature type="transmembrane region" description="Helical" evidence="8">
    <location>
        <begin position="222"/>
        <end position="243"/>
    </location>
</feature>
<dbReference type="PROSITE" id="PS51354">
    <property type="entry name" value="GLUTAREDOXIN_2"/>
    <property type="match status" value="1"/>
</dbReference>
<evidence type="ECO:0000256" key="4">
    <source>
        <dbReference type="ARBA" id="ARBA00019078"/>
    </source>
</evidence>
<dbReference type="Pfam" id="PF07291">
    <property type="entry name" value="MauE"/>
    <property type="match status" value="1"/>
</dbReference>
<evidence type="ECO:0000313" key="10">
    <source>
        <dbReference type="EMBL" id="WWT34088.1"/>
    </source>
</evidence>
<gene>
    <name evidence="10" type="ORF">V6617_06395</name>
</gene>
<evidence type="ECO:0000313" key="11">
    <source>
        <dbReference type="Proteomes" id="UP001369958"/>
    </source>
</evidence>
<comment type="subcellular location">
    <subcellularLocation>
        <location evidence="2">Membrane</location>
        <topology evidence="2">Multi-pass membrane protein</topology>
    </subcellularLocation>
</comment>
<sequence>MSKSAEKAVLYRMVMDDHICPFGLKSRHLLKSEGYEVEDNWLTTREQTDAFKREHQVDTTPQTFLGGRRVGGYDDLKRHFGKGKNEGETSYTPVVAVFAMAAAMALAATWAAFGTVVTIRSVEWFIAISMCILAVLKLRDISSFSNTFLGYDLVAQRYVPYAYFYPFGEALAGVLMIAGALLWIAIPVALVIGTIGAISVFKAVYIDKRDLKCACVGGNSNVPLGFVSLTENVMMVAMALWMMRML</sequence>
<dbReference type="InterPro" id="IPR009908">
    <property type="entry name" value="Methylamine_util_MauE"/>
</dbReference>
<evidence type="ECO:0000256" key="1">
    <source>
        <dbReference type="ARBA" id="ARBA00003475"/>
    </source>
</evidence>
<feature type="transmembrane region" description="Helical" evidence="8">
    <location>
        <begin position="119"/>
        <end position="136"/>
    </location>
</feature>
<dbReference type="EMBL" id="CP146275">
    <property type="protein sequence ID" value="WWT34088.1"/>
    <property type="molecule type" value="Genomic_DNA"/>
</dbReference>
<comment type="pathway">
    <text evidence="3">One-carbon metabolism; methylamine degradation.</text>
</comment>
<keyword evidence="11" id="KW-1185">Reference proteome</keyword>
<evidence type="ECO:0000256" key="5">
    <source>
        <dbReference type="ARBA" id="ARBA00022692"/>
    </source>
</evidence>
<comment type="function">
    <text evidence="1">May be specifically involved in the processing, transport, and/or maturation of the MADH beta-subunit.</text>
</comment>
<organism evidence="10 11">
    <name type="scientific">Pelagibacterium nitratireducens</name>
    <dbReference type="NCBI Taxonomy" id="1046114"/>
    <lineage>
        <taxon>Bacteria</taxon>
        <taxon>Pseudomonadati</taxon>
        <taxon>Pseudomonadota</taxon>
        <taxon>Alphaproteobacteria</taxon>
        <taxon>Hyphomicrobiales</taxon>
        <taxon>Devosiaceae</taxon>
        <taxon>Pelagibacterium</taxon>
    </lineage>
</organism>
<dbReference type="Gene3D" id="3.40.30.10">
    <property type="entry name" value="Glutaredoxin"/>
    <property type="match status" value="1"/>
</dbReference>
<feature type="domain" description="Methylamine utilisation protein MauE" evidence="9">
    <location>
        <begin position="120"/>
        <end position="243"/>
    </location>
</feature>
<evidence type="ECO:0000259" key="9">
    <source>
        <dbReference type="Pfam" id="PF07291"/>
    </source>
</evidence>
<name>A0ABZ2I8H4_9HYPH</name>
<dbReference type="RefSeq" id="WP_332716559.1">
    <property type="nucleotide sequence ID" value="NZ_CP146275.1"/>
</dbReference>
<evidence type="ECO:0000256" key="2">
    <source>
        <dbReference type="ARBA" id="ARBA00004141"/>
    </source>
</evidence>
<protein>
    <recommendedName>
        <fullName evidence="4">Methylamine utilization protein MauE</fullName>
    </recommendedName>
</protein>
<evidence type="ECO:0000256" key="6">
    <source>
        <dbReference type="ARBA" id="ARBA00022989"/>
    </source>
</evidence>
<dbReference type="SUPFAM" id="SSF52833">
    <property type="entry name" value="Thioredoxin-like"/>
    <property type="match status" value="1"/>
</dbReference>
<keyword evidence="5 8" id="KW-0812">Transmembrane</keyword>
<accession>A0ABZ2I8H4</accession>
<evidence type="ECO:0000256" key="7">
    <source>
        <dbReference type="ARBA" id="ARBA00023136"/>
    </source>
</evidence>
<feature type="transmembrane region" description="Helical" evidence="8">
    <location>
        <begin position="91"/>
        <end position="113"/>
    </location>
</feature>
<keyword evidence="7 8" id="KW-0472">Membrane</keyword>
<feature type="transmembrane region" description="Helical" evidence="8">
    <location>
        <begin position="171"/>
        <end position="201"/>
    </location>
</feature>
<evidence type="ECO:0000256" key="8">
    <source>
        <dbReference type="SAM" id="Phobius"/>
    </source>
</evidence>
<evidence type="ECO:0000256" key="3">
    <source>
        <dbReference type="ARBA" id="ARBA00004856"/>
    </source>
</evidence>
<dbReference type="InterPro" id="IPR036249">
    <property type="entry name" value="Thioredoxin-like_sf"/>
</dbReference>
<dbReference type="Proteomes" id="UP001369958">
    <property type="component" value="Chromosome"/>
</dbReference>
<keyword evidence="6 8" id="KW-1133">Transmembrane helix</keyword>